<protein>
    <submittedName>
        <fullName evidence="1">Tail connector protein</fullName>
    </submittedName>
</protein>
<reference evidence="1" key="1">
    <citation type="journal article" date="2021" name="Proc. Natl. Acad. Sci. U.S.A.">
        <title>A Catalog of Tens of Thousands of Viruses from Human Metagenomes Reveals Hidden Associations with Chronic Diseases.</title>
        <authorList>
            <person name="Tisza M.J."/>
            <person name="Buck C.B."/>
        </authorList>
    </citation>
    <scope>NUCLEOTIDE SEQUENCE</scope>
    <source>
        <strain evidence="1">CtWdm1</strain>
    </source>
</reference>
<evidence type="ECO:0000313" key="1">
    <source>
        <dbReference type="EMBL" id="DAF43600.1"/>
    </source>
</evidence>
<organism evidence="1">
    <name type="scientific">Siphoviridae sp. ctWdm1</name>
    <dbReference type="NCBI Taxonomy" id="2827883"/>
    <lineage>
        <taxon>Viruses</taxon>
        <taxon>Duplodnaviria</taxon>
        <taxon>Heunggongvirae</taxon>
        <taxon>Uroviricota</taxon>
        <taxon>Caudoviricetes</taxon>
    </lineage>
</organism>
<name>A0A8S5RY46_9CAUD</name>
<accession>A0A8S5RY46</accession>
<sequence>MVKISYMLQEKPLIFYIKIGAFSYMKKARKKMDYKKNPILKSPKEIASEIVEQIKKLLPQENPLVINENLLNFNIEALVRRILNYCNRKDLPEAVKMSIIEQFYNKIISDNESNNLSEVDIRNLKRLKMNDTEFEFNFQEQVIVEKNSIYFFEQLKPMLNIYRKVRGFC</sequence>
<dbReference type="EMBL" id="BK032509">
    <property type="protein sequence ID" value="DAF43600.1"/>
    <property type="molecule type" value="Genomic_DNA"/>
</dbReference>
<proteinExistence type="predicted"/>